<evidence type="ECO:0000259" key="2">
    <source>
        <dbReference type="Pfam" id="PF13559"/>
    </source>
</evidence>
<feature type="transmembrane region" description="Helical" evidence="1">
    <location>
        <begin position="45"/>
        <end position="64"/>
    </location>
</feature>
<keyword evidence="1" id="KW-0812">Transmembrane</keyword>
<feature type="domain" description="Protein-glutamine gamma-glutamyltransferase-like C-terminal" evidence="2">
    <location>
        <begin position="120"/>
        <end position="188"/>
    </location>
</feature>
<dbReference type="RefSeq" id="WP_106255854.1">
    <property type="nucleotide sequence ID" value="NZ_CAWNSW010000047.1"/>
</dbReference>
<dbReference type="InterPro" id="IPR025403">
    <property type="entry name" value="TgpA-like_C"/>
</dbReference>
<dbReference type="Pfam" id="PF13559">
    <property type="entry name" value="DUF4129"/>
    <property type="match status" value="1"/>
</dbReference>
<evidence type="ECO:0000313" key="4">
    <source>
        <dbReference type="Proteomes" id="UP000239576"/>
    </source>
</evidence>
<dbReference type="EMBL" id="PVWK01000049">
    <property type="protein sequence ID" value="PSB30681.1"/>
    <property type="molecule type" value="Genomic_DNA"/>
</dbReference>
<name>A0A2T1ED98_9CYAN</name>
<keyword evidence="1" id="KW-1133">Transmembrane helix</keyword>
<comment type="caution">
    <text evidence="3">The sequence shown here is derived from an EMBL/GenBank/DDBJ whole genome shotgun (WGS) entry which is preliminary data.</text>
</comment>
<organism evidence="3 4">
    <name type="scientific">Stenomitos frigidus ULC18</name>
    <dbReference type="NCBI Taxonomy" id="2107698"/>
    <lineage>
        <taxon>Bacteria</taxon>
        <taxon>Bacillati</taxon>
        <taxon>Cyanobacteriota</taxon>
        <taxon>Cyanophyceae</taxon>
        <taxon>Leptolyngbyales</taxon>
        <taxon>Leptolyngbyaceae</taxon>
        <taxon>Stenomitos</taxon>
    </lineage>
</organism>
<evidence type="ECO:0000313" key="3">
    <source>
        <dbReference type="EMBL" id="PSB30681.1"/>
    </source>
</evidence>
<evidence type="ECO:0000256" key="1">
    <source>
        <dbReference type="SAM" id="Phobius"/>
    </source>
</evidence>
<dbReference type="Proteomes" id="UP000239576">
    <property type="component" value="Unassembled WGS sequence"/>
</dbReference>
<reference evidence="3 4" key="2">
    <citation type="submission" date="2018-03" db="EMBL/GenBank/DDBJ databases">
        <title>The ancient ancestry and fast evolution of plastids.</title>
        <authorList>
            <person name="Moore K.R."/>
            <person name="Magnabosco C."/>
            <person name="Momper L."/>
            <person name="Gold D.A."/>
            <person name="Bosak T."/>
            <person name="Fournier G.P."/>
        </authorList>
    </citation>
    <scope>NUCLEOTIDE SEQUENCE [LARGE SCALE GENOMIC DNA]</scope>
    <source>
        <strain evidence="3 4">ULC18</strain>
    </source>
</reference>
<reference evidence="4" key="1">
    <citation type="submission" date="2018-02" db="EMBL/GenBank/DDBJ databases">
        <authorList>
            <person name="Moore K."/>
            <person name="Momper L."/>
        </authorList>
    </citation>
    <scope>NUCLEOTIDE SEQUENCE [LARGE SCALE GENOMIC DNA]</scope>
    <source>
        <strain evidence="4">ULC18</strain>
    </source>
</reference>
<keyword evidence="4" id="KW-1185">Reference proteome</keyword>
<proteinExistence type="predicted"/>
<gene>
    <name evidence="3" type="ORF">C7B82_08395</name>
</gene>
<accession>A0A2T1ED98</accession>
<keyword evidence="1" id="KW-0472">Membrane</keyword>
<dbReference type="OrthoDB" id="462387at2"/>
<protein>
    <recommendedName>
        <fullName evidence="2">Protein-glutamine gamma-glutamyltransferase-like C-terminal domain-containing protein</fullName>
    </recommendedName>
</protein>
<dbReference type="AlphaFoldDB" id="A0A2T1ED98"/>
<sequence>MAGSFEKNSPEWQLQLLQQRIGEGLERLFAPVDSARLPNWSLPEWLLRLLFWVIAGLLLGWLGWQIYQLARPYFNAMSIAQAGETDRKASTNPPLTVAAWLQRSRTFAQQGNYREACRALYLAALQRLNDTEPIPHEPSRTDGEYLQIVQTLPRSAPYQVLIRTHEQLCFDNTVISVAEFDRCQRAYRDIEEERGGG</sequence>